<dbReference type="RefSeq" id="WP_063833303.1">
    <property type="nucleotide sequence ID" value="NZ_AZSD01000044.1"/>
</dbReference>
<dbReference type="EMBL" id="LN831790">
    <property type="protein sequence ID" value="CQR59626.1"/>
    <property type="molecule type" value="Genomic_DNA"/>
</dbReference>
<evidence type="ECO:0000313" key="6">
    <source>
        <dbReference type="Proteomes" id="UP000035016"/>
    </source>
</evidence>
<comment type="similarity">
    <text evidence="1">Belongs to the enoyl-CoA hydratase/isomerase family.</text>
</comment>
<dbReference type="Pfam" id="PF01575">
    <property type="entry name" value="MaoC_dehydratas"/>
    <property type="match status" value="1"/>
</dbReference>
<organism evidence="5 6">
    <name type="scientific">Streptomyces leeuwenhoekii</name>
    <dbReference type="NCBI Taxonomy" id="1437453"/>
    <lineage>
        <taxon>Bacteria</taxon>
        <taxon>Bacillati</taxon>
        <taxon>Actinomycetota</taxon>
        <taxon>Actinomycetes</taxon>
        <taxon>Kitasatosporales</taxon>
        <taxon>Streptomycetaceae</taxon>
        <taxon>Streptomyces</taxon>
    </lineage>
</organism>
<gene>
    <name evidence="5" type="primary">sle_01640</name>
</gene>
<dbReference type="KEGG" id="sle:sle_01640"/>
<dbReference type="SUPFAM" id="SSF54637">
    <property type="entry name" value="Thioesterase/thiol ester dehydrase-isomerase"/>
    <property type="match status" value="2"/>
</dbReference>
<dbReference type="PANTHER" id="PTHR13078:SF56">
    <property type="entry name" value="PEROXISOMAL MULTIFUNCTIONAL ENZYME TYPE 2"/>
    <property type="match status" value="1"/>
</dbReference>
<protein>
    <submittedName>
        <fullName evidence="5">3-Alpha 7-Alpha</fullName>
    </submittedName>
</protein>
<evidence type="ECO:0000256" key="2">
    <source>
        <dbReference type="SAM" id="MobiDB-lite"/>
    </source>
</evidence>
<dbReference type="Proteomes" id="UP000035016">
    <property type="component" value="Chromosome Chromosome"/>
</dbReference>
<dbReference type="PANTHER" id="PTHR13078">
    <property type="entry name" value="PEROXISOMAL MULTIFUNCTIONAL ENZYME TYPE 2-RELATED"/>
    <property type="match status" value="1"/>
</dbReference>
<feature type="domain" description="MaoC-like" evidence="3">
    <location>
        <begin position="161"/>
        <end position="265"/>
    </location>
</feature>
<dbReference type="GO" id="GO:0044594">
    <property type="term" value="F:17-beta-hydroxysteroid dehydrogenase (NAD+) activity"/>
    <property type="evidence" value="ECO:0007669"/>
    <property type="project" value="TreeGrafter"/>
</dbReference>
<reference evidence="5 6" key="1">
    <citation type="submission" date="2015-02" db="EMBL/GenBank/DDBJ databases">
        <authorList>
            <person name="Gomez-Escribano P.J."/>
        </authorList>
    </citation>
    <scope>NUCLEOTIDE SEQUENCE [LARGE SCALE GENOMIC DNA]</scope>
    <source>
        <strain evidence="6">C34 (DSM 42122 / NRRL B-24963)</strain>
    </source>
</reference>
<evidence type="ECO:0000313" key="5">
    <source>
        <dbReference type="EMBL" id="CQR59626.1"/>
    </source>
</evidence>
<evidence type="ECO:0000256" key="1">
    <source>
        <dbReference type="ARBA" id="ARBA00005254"/>
    </source>
</evidence>
<accession>A0A0F7VS03</accession>
<name>A0A0F7VS03_STRLW</name>
<proteinExistence type="inferred from homology"/>
<evidence type="ECO:0000259" key="4">
    <source>
        <dbReference type="Pfam" id="PF22622"/>
    </source>
</evidence>
<dbReference type="Gene3D" id="3.10.129.10">
    <property type="entry name" value="Hotdog Thioesterase"/>
    <property type="match status" value="1"/>
</dbReference>
<dbReference type="InterPro" id="IPR029069">
    <property type="entry name" value="HotDog_dom_sf"/>
</dbReference>
<dbReference type="GO" id="GO:0003857">
    <property type="term" value="F:(3S)-3-hydroxyacyl-CoA dehydrogenase (NAD+) activity"/>
    <property type="evidence" value="ECO:0007669"/>
    <property type="project" value="TreeGrafter"/>
</dbReference>
<dbReference type="InterPro" id="IPR054357">
    <property type="entry name" value="MFE-2_N"/>
</dbReference>
<feature type="domain" description="Peroxisomal multifunctional enzyme type 2-like N-terminal" evidence="4">
    <location>
        <begin position="22"/>
        <end position="141"/>
    </location>
</feature>
<dbReference type="InterPro" id="IPR002539">
    <property type="entry name" value="MaoC-like_dom"/>
</dbReference>
<dbReference type="Pfam" id="PF22622">
    <property type="entry name" value="MFE-2_hydrat-2_N"/>
    <property type="match status" value="1"/>
</dbReference>
<feature type="region of interest" description="Disordered" evidence="2">
    <location>
        <begin position="144"/>
        <end position="166"/>
    </location>
</feature>
<dbReference type="GO" id="GO:0006635">
    <property type="term" value="P:fatty acid beta-oxidation"/>
    <property type="evidence" value="ECO:0007669"/>
    <property type="project" value="TreeGrafter"/>
</dbReference>
<dbReference type="GO" id="GO:0004300">
    <property type="term" value="F:enoyl-CoA hydratase activity"/>
    <property type="evidence" value="ECO:0007669"/>
    <property type="project" value="TreeGrafter"/>
</dbReference>
<evidence type="ECO:0000259" key="3">
    <source>
        <dbReference type="Pfam" id="PF01575"/>
    </source>
</evidence>
<dbReference type="AlphaFoldDB" id="A0A0F7VS03"/>
<sequence length="285" mass="30377">MSLYHEMVGRSWDSGTRSWAFSDTALYAIGVGAGAQDPARELEFTTGNCGGAAAAVLPTFATTLASRQAEPALGDFDVSQLLHTEQSVSLHGPLPTEGTAVTTSRLTALLDRGRSALAIIDSSCADARTGRPLADLRTGLTIRHEGGFGGDRSGEEPWERPAGEPDHTVHYRTAPNQALLYRLNGDLNPLHCDPAIAARLGFGRPLLHGLCTYGYAGRALLSRMCGGDPGWFGTMSASFTAPVLPGQDLTVLIWDRGGSALFQVRSDRRLVVDRGRFRRRATAAG</sequence>